<evidence type="ECO:0000313" key="2">
    <source>
        <dbReference type="Proteomes" id="UP000278475"/>
    </source>
</evidence>
<proteinExistence type="predicted"/>
<accession>A0A497EL57</accession>
<gene>
    <name evidence="1" type="ORF">DRJ31_09130</name>
</gene>
<organism evidence="1 2">
    <name type="scientific">Thermoproteota archaeon</name>
    <dbReference type="NCBI Taxonomy" id="2056631"/>
    <lineage>
        <taxon>Archaea</taxon>
        <taxon>Thermoproteota</taxon>
    </lineage>
</organism>
<protein>
    <recommendedName>
        <fullName evidence="3">MarR family transcriptional regulator</fullName>
    </recommendedName>
</protein>
<evidence type="ECO:0000313" key="1">
    <source>
        <dbReference type="EMBL" id="RLE47241.1"/>
    </source>
</evidence>
<comment type="caution">
    <text evidence="1">The sequence shown here is derived from an EMBL/GenBank/DDBJ whole genome shotgun (WGS) entry which is preliminary data.</text>
</comment>
<sequence length="61" mass="7365">MAKIKKRRGDALRRLLSWKCIDKKIGEDGYTVYFLTPHGKGLIKNYEEKQHLKEYWTPPWE</sequence>
<reference evidence="1 2" key="1">
    <citation type="submission" date="2018-06" db="EMBL/GenBank/DDBJ databases">
        <title>Extensive metabolic versatility and redundancy in microbially diverse, dynamic hydrothermal sediments.</title>
        <authorList>
            <person name="Dombrowski N."/>
            <person name="Teske A."/>
            <person name="Baker B.J."/>
        </authorList>
    </citation>
    <scope>NUCLEOTIDE SEQUENCE [LARGE SCALE GENOMIC DNA]</scope>
    <source>
        <strain evidence="1">B66_G16</strain>
    </source>
</reference>
<dbReference type="EMBL" id="QMQV01000141">
    <property type="protein sequence ID" value="RLE47241.1"/>
    <property type="molecule type" value="Genomic_DNA"/>
</dbReference>
<dbReference type="Proteomes" id="UP000278475">
    <property type="component" value="Unassembled WGS sequence"/>
</dbReference>
<dbReference type="AlphaFoldDB" id="A0A497EL57"/>
<evidence type="ECO:0008006" key="3">
    <source>
        <dbReference type="Google" id="ProtNLM"/>
    </source>
</evidence>
<name>A0A497EL57_9CREN</name>